<organism evidence="13 14">
    <name type="scientific">Penicillium canescens</name>
    <dbReference type="NCBI Taxonomy" id="5083"/>
    <lineage>
        <taxon>Eukaryota</taxon>
        <taxon>Fungi</taxon>
        <taxon>Dikarya</taxon>
        <taxon>Ascomycota</taxon>
        <taxon>Pezizomycotina</taxon>
        <taxon>Eurotiomycetes</taxon>
        <taxon>Eurotiomycetidae</taxon>
        <taxon>Eurotiales</taxon>
        <taxon>Aspergillaceae</taxon>
        <taxon>Penicillium</taxon>
    </lineage>
</organism>
<proteinExistence type="inferred from homology"/>
<keyword evidence="3" id="KW-0813">Transport</keyword>
<evidence type="ECO:0000256" key="2">
    <source>
        <dbReference type="ARBA" id="ARBA00006498"/>
    </source>
</evidence>
<evidence type="ECO:0000256" key="7">
    <source>
        <dbReference type="ARBA" id="ARBA00023128"/>
    </source>
</evidence>
<evidence type="ECO:0000313" key="14">
    <source>
        <dbReference type="Proteomes" id="UP001219568"/>
    </source>
</evidence>
<comment type="similarity">
    <text evidence="2">Belongs to the UQCRH/QCR6 family.</text>
</comment>
<evidence type="ECO:0000256" key="11">
    <source>
        <dbReference type="SAM" id="MobiDB-lite"/>
    </source>
</evidence>
<evidence type="ECO:0000256" key="4">
    <source>
        <dbReference type="ARBA" id="ARBA00022660"/>
    </source>
</evidence>
<evidence type="ECO:0000313" key="13">
    <source>
        <dbReference type="EMBL" id="KAJ6047874.1"/>
    </source>
</evidence>
<dbReference type="GO" id="GO:0006122">
    <property type="term" value="P:mitochondrial electron transport, ubiquinol to cytochrome c"/>
    <property type="evidence" value="ECO:0007669"/>
    <property type="project" value="InterPro"/>
</dbReference>
<evidence type="ECO:0000256" key="3">
    <source>
        <dbReference type="ARBA" id="ARBA00022448"/>
    </source>
</evidence>
<keyword evidence="7" id="KW-0496">Mitochondrion</keyword>
<keyword evidence="6" id="KW-0249">Electron transport</keyword>
<dbReference type="AlphaFoldDB" id="A0AAD6IH51"/>
<evidence type="ECO:0000256" key="8">
    <source>
        <dbReference type="ARBA" id="ARBA00023136"/>
    </source>
</evidence>
<gene>
    <name evidence="13" type="ORF">N7460_004021</name>
</gene>
<evidence type="ECO:0000256" key="9">
    <source>
        <dbReference type="ARBA" id="ARBA00044155"/>
    </source>
</evidence>
<evidence type="ECO:0000256" key="5">
    <source>
        <dbReference type="ARBA" id="ARBA00022792"/>
    </source>
</evidence>
<dbReference type="Pfam" id="PF02320">
    <property type="entry name" value="UCR_hinge"/>
    <property type="match status" value="1"/>
</dbReference>
<dbReference type="InterPro" id="IPR036811">
    <property type="entry name" value="Ubol_cytC_Rdtase_hinge_dom_sf"/>
</dbReference>
<evidence type="ECO:0000259" key="12">
    <source>
        <dbReference type="Pfam" id="PF02320"/>
    </source>
</evidence>
<evidence type="ECO:0000256" key="1">
    <source>
        <dbReference type="ARBA" id="ARBA00004137"/>
    </source>
</evidence>
<keyword evidence="4" id="KW-0679">Respiratory chain</keyword>
<dbReference type="EMBL" id="JAQJZL010000003">
    <property type="protein sequence ID" value="KAJ6047874.1"/>
    <property type="molecule type" value="Genomic_DNA"/>
</dbReference>
<evidence type="ECO:0000256" key="6">
    <source>
        <dbReference type="ARBA" id="ARBA00022982"/>
    </source>
</evidence>
<dbReference type="SUPFAM" id="SSF81531">
    <property type="entry name" value="Non-heme 11 kDa protein of cytochrome bc1 complex (Ubiquinol-cytochrome c reductase)"/>
    <property type="match status" value="1"/>
</dbReference>
<dbReference type="FunFam" id="1.10.287.20:FF:000003">
    <property type="entry name" value="Cytochrome b-c1 complex subunit 6"/>
    <property type="match status" value="1"/>
</dbReference>
<dbReference type="Gene3D" id="1.10.287.20">
    <property type="entry name" value="Ubiquinol-cytochrome C reductase hinge domain"/>
    <property type="match status" value="1"/>
</dbReference>
<keyword evidence="5" id="KW-0999">Mitochondrion inner membrane</keyword>
<dbReference type="Proteomes" id="UP001219568">
    <property type="component" value="Unassembled WGS sequence"/>
</dbReference>
<dbReference type="PANTHER" id="PTHR15336:SF0">
    <property type="entry name" value="CYTOCHROME B-C1 COMPLEX SUBUNIT 6, MITOCHONDRIAL"/>
    <property type="match status" value="1"/>
</dbReference>
<sequence>MGLSDFFSEVVSSLGFAEAQAEAPAQEPETTQDESSDKTEASESTESESAEETPAEESSEEAPEEEEPEAEAEEEEEEEEEEEDEEPEDVKPKLEEECANSAQCAPYKHHFDECVERVTRQEEDEDYKGPKEDCVEEFFHLTHCATACAAPKLWRELK</sequence>
<reference evidence="13" key="2">
    <citation type="submission" date="2023-01" db="EMBL/GenBank/DDBJ databases">
        <authorList>
            <person name="Petersen C."/>
        </authorList>
    </citation>
    <scope>NUCLEOTIDE SEQUENCE</scope>
    <source>
        <strain evidence="13">IBT 15450</strain>
    </source>
</reference>
<protein>
    <recommendedName>
        <fullName evidence="9">Cytochrome b-c1 complex subunit 6, mitochondrial</fullName>
    </recommendedName>
    <alternativeName>
        <fullName evidence="10">Complex III subunit 6</fullName>
    </alternativeName>
</protein>
<feature type="domain" description="Ubiquinol-cytochrome C reductase hinge" evidence="12">
    <location>
        <begin position="89"/>
        <end position="158"/>
    </location>
</feature>
<evidence type="ECO:0000256" key="10">
    <source>
        <dbReference type="ARBA" id="ARBA00044246"/>
    </source>
</evidence>
<dbReference type="PANTHER" id="PTHR15336">
    <property type="entry name" value="UBIQUINOL-CYTOCHROME C REDUCTASE COMPLEX 7.8 KDA PROTEIN"/>
    <property type="match status" value="1"/>
</dbReference>
<accession>A0AAD6IH51</accession>
<feature type="compositionally biased region" description="Acidic residues" evidence="11">
    <location>
        <begin position="43"/>
        <end position="88"/>
    </location>
</feature>
<feature type="compositionally biased region" description="Low complexity" evidence="11">
    <location>
        <begin position="17"/>
        <end position="29"/>
    </location>
</feature>
<keyword evidence="8" id="KW-0472">Membrane</keyword>
<comment type="caution">
    <text evidence="13">The sequence shown here is derived from an EMBL/GenBank/DDBJ whole genome shotgun (WGS) entry which is preliminary data.</text>
</comment>
<dbReference type="GO" id="GO:0005743">
    <property type="term" value="C:mitochondrial inner membrane"/>
    <property type="evidence" value="ECO:0007669"/>
    <property type="project" value="UniProtKB-SubCell"/>
</dbReference>
<dbReference type="InterPro" id="IPR023184">
    <property type="entry name" value="Ubol_cytC_Rdtase_hinge_dom"/>
</dbReference>
<keyword evidence="14" id="KW-1185">Reference proteome</keyword>
<reference evidence="13" key="1">
    <citation type="journal article" date="2023" name="IMA Fungus">
        <title>Comparative genomic study of the Penicillium genus elucidates a diverse pangenome and 15 lateral gene transfer events.</title>
        <authorList>
            <person name="Petersen C."/>
            <person name="Sorensen T."/>
            <person name="Nielsen M.R."/>
            <person name="Sondergaard T.E."/>
            <person name="Sorensen J.L."/>
            <person name="Fitzpatrick D.A."/>
            <person name="Frisvad J.C."/>
            <person name="Nielsen K.L."/>
        </authorList>
    </citation>
    <scope>NUCLEOTIDE SEQUENCE</scope>
    <source>
        <strain evidence="13">IBT 15450</strain>
    </source>
</reference>
<feature type="region of interest" description="Disordered" evidence="11">
    <location>
        <begin position="17"/>
        <end position="97"/>
    </location>
</feature>
<comment type="subcellular location">
    <subcellularLocation>
        <location evidence="1">Mitochondrion inner membrane</location>
        <topology evidence="1">Peripheral membrane protein</topology>
        <orientation evidence="1">Intermembrane side</orientation>
    </subcellularLocation>
</comment>
<dbReference type="InterPro" id="IPR003422">
    <property type="entry name" value="Cyt_b-c1_6"/>
</dbReference>
<name>A0AAD6IH51_PENCN</name>